<proteinExistence type="inferred from homology"/>
<dbReference type="CDD" id="cd00515">
    <property type="entry name" value="HAM1"/>
    <property type="match status" value="1"/>
</dbReference>
<dbReference type="PANTHER" id="PTHR11067:SF9">
    <property type="entry name" value="INOSINE TRIPHOSPHATE PYROPHOSPHATASE"/>
    <property type="match status" value="1"/>
</dbReference>
<name>A0A2H0UKN1_9BACT</name>
<evidence type="ECO:0000256" key="1">
    <source>
        <dbReference type="ARBA" id="ARBA00008023"/>
    </source>
</evidence>
<dbReference type="Proteomes" id="UP000229526">
    <property type="component" value="Unassembled WGS sequence"/>
</dbReference>
<reference evidence="4" key="1">
    <citation type="submission" date="2017-09" db="EMBL/GenBank/DDBJ databases">
        <title>Depth-based differentiation of microbial function through sediment-hosted aquifers and enrichment of novel symbionts in the deep terrestrial subsurface.</title>
        <authorList>
            <person name="Probst A.J."/>
            <person name="Ladd B."/>
            <person name="Jarett J.K."/>
            <person name="Geller-Mcgrath D.E."/>
            <person name="Sieber C.M.K."/>
            <person name="Emerson J.B."/>
            <person name="Anantharaman K."/>
            <person name="Thomas B.C."/>
            <person name="Malmstrom R."/>
            <person name="Stieglmeier M."/>
            <person name="Klingl A."/>
            <person name="Woyke T."/>
            <person name="Ryan C.M."/>
            <person name="Banfield J.F."/>
        </authorList>
    </citation>
    <scope>NUCLEOTIDE SEQUENCE [LARGE SCALE GENOMIC DNA]</scope>
</reference>
<dbReference type="EMBL" id="PFBD01000022">
    <property type="protein sequence ID" value="PIR86963.1"/>
    <property type="molecule type" value="Genomic_DNA"/>
</dbReference>
<dbReference type="InterPro" id="IPR002637">
    <property type="entry name" value="RdgB/HAM1"/>
</dbReference>
<protein>
    <submittedName>
        <fullName evidence="3">Non-canonical purine NTP pyrophosphatase</fullName>
    </submittedName>
</protein>
<dbReference type="InterPro" id="IPR029001">
    <property type="entry name" value="ITPase-like_fam"/>
</dbReference>
<dbReference type="SUPFAM" id="SSF52972">
    <property type="entry name" value="ITPase-like"/>
    <property type="match status" value="1"/>
</dbReference>
<organism evidence="3 4">
    <name type="scientific">Candidatus Harrisonbacteria bacterium CG10_big_fil_rev_8_21_14_0_10_49_15</name>
    <dbReference type="NCBI Taxonomy" id="1974587"/>
    <lineage>
        <taxon>Bacteria</taxon>
        <taxon>Candidatus Harrisoniibacteriota</taxon>
    </lineage>
</organism>
<dbReference type="Gene3D" id="3.90.950.10">
    <property type="match status" value="1"/>
</dbReference>
<comment type="caution">
    <text evidence="3">The sequence shown here is derived from an EMBL/GenBank/DDBJ whole genome shotgun (WGS) entry which is preliminary data.</text>
</comment>
<dbReference type="GO" id="GO:0047429">
    <property type="term" value="F:nucleoside triphosphate diphosphatase activity"/>
    <property type="evidence" value="ECO:0007669"/>
    <property type="project" value="InterPro"/>
</dbReference>
<evidence type="ECO:0000313" key="4">
    <source>
        <dbReference type="Proteomes" id="UP000229526"/>
    </source>
</evidence>
<dbReference type="Pfam" id="PF01725">
    <property type="entry name" value="Ham1p_like"/>
    <property type="match status" value="1"/>
</dbReference>
<gene>
    <name evidence="3" type="ORF">COU11_03030</name>
</gene>
<dbReference type="AlphaFoldDB" id="A0A2H0UKN1"/>
<evidence type="ECO:0000313" key="3">
    <source>
        <dbReference type="EMBL" id="PIR86963.1"/>
    </source>
</evidence>
<evidence type="ECO:0000256" key="2">
    <source>
        <dbReference type="ARBA" id="ARBA00022801"/>
    </source>
</evidence>
<accession>A0A2H0UKN1</accession>
<dbReference type="GO" id="GO:0005737">
    <property type="term" value="C:cytoplasm"/>
    <property type="evidence" value="ECO:0007669"/>
    <property type="project" value="TreeGrafter"/>
</dbReference>
<sequence>MAPVFGLEPSCIPACYHGTMKQIIFVTGNKNKVREAKAIVGPQTQIVQRRHDLDEIQELDVKKIVAHKLAQAYAIYKQPVIVEDVSFEVKQWHGFPGPFIKWMENTITASQIPSLLRSRDRAVVYRVVYGYSDGNQTKFFQGIQRGSISKKAKGTDGFGFDSIFIPEGQRKTVAELGQEHKNKTSARFQALHKLKRFLSSESTL</sequence>
<dbReference type="GO" id="GO:0009143">
    <property type="term" value="P:nucleoside triphosphate catabolic process"/>
    <property type="evidence" value="ECO:0007669"/>
    <property type="project" value="InterPro"/>
</dbReference>
<keyword evidence="2" id="KW-0378">Hydrolase</keyword>
<comment type="similarity">
    <text evidence="1">Belongs to the HAM1 NTPase family.</text>
</comment>
<dbReference type="PANTHER" id="PTHR11067">
    <property type="entry name" value="INOSINE TRIPHOSPHATE PYROPHOSPHATASE/HAM1 PROTEIN"/>
    <property type="match status" value="1"/>
</dbReference>